<evidence type="ECO:0000313" key="2">
    <source>
        <dbReference type="EnsemblMetazoa" id="HelroP180992"/>
    </source>
</evidence>
<dbReference type="RefSeq" id="XP_009028513.1">
    <property type="nucleotide sequence ID" value="XM_009030265.1"/>
</dbReference>
<protein>
    <submittedName>
        <fullName evidence="1 2">Uncharacterized protein</fullName>
    </submittedName>
</protein>
<dbReference type="KEGG" id="hro:HELRODRAFT_180992"/>
<gene>
    <name evidence="2" type="primary">20207930</name>
    <name evidence="1" type="ORF">HELRODRAFT_180992</name>
</gene>
<accession>T1FGI1</accession>
<reference evidence="1 3" key="2">
    <citation type="journal article" date="2013" name="Nature">
        <title>Insights into bilaterian evolution from three spiralian genomes.</title>
        <authorList>
            <person name="Simakov O."/>
            <person name="Marletaz F."/>
            <person name="Cho S.J."/>
            <person name="Edsinger-Gonzales E."/>
            <person name="Havlak P."/>
            <person name="Hellsten U."/>
            <person name="Kuo D.H."/>
            <person name="Larsson T."/>
            <person name="Lv J."/>
            <person name="Arendt D."/>
            <person name="Savage R."/>
            <person name="Osoegawa K."/>
            <person name="de Jong P."/>
            <person name="Grimwood J."/>
            <person name="Chapman J.A."/>
            <person name="Shapiro H."/>
            <person name="Aerts A."/>
            <person name="Otillar R.P."/>
            <person name="Terry A.Y."/>
            <person name="Boore J.L."/>
            <person name="Grigoriev I.V."/>
            <person name="Lindberg D.R."/>
            <person name="Seaver E.C."/>
            <person name="Weisblat D.A."/>
            <person name="Putnam N.H."/>
            <person name="Rokhsar D.S."/>
        </authorList>
    </citation>
    <scope>NUCLEOTIDE SEQUENCE</scope>
</reference>
<evidence type="ECO:0000313" key="3">
    <source>
        <dbReference type="Proteomes" id="UP000015101"/>
    </source>
</evidence>
<dbReference type="AlphaFoldDB" id="T1FGI1"/>
<dbReference type="Proteomes" id="UP000015101">
    <property type="component" value="Unassembled WGS sequence"/>
</dbReference>
<organism evidence="2 3">
    <name type="scientific">Helobdella robusta</name>
    <name type="common">Californian leech</name>
    <dbReference type="NCBI Taxonomy" id="6412"/>
    <lineage>
        <taxon>Eukaryota</taxon>
        <taxon>Metazoa</taxon>
        <taxon>Spiralia</taxon>
        <taxon>Lophotrochozoa</taxon>
        <taxon>Annelida</taxon>
        <taxon>Clitellata</taxon>
        <taxon>Hirudinea</taxon>
        <taxon>Rhynchobdellida</taxon>
        <taxon>Glossiphoniidae</taxon>
        <taxon>Helobdella</taxon>
    </lineage>
</organism>
<dbReference type="EMBL" id="AMQM01007426">
    <property type="status" value="NOT_ANNOTATED_CDS"/>
    <property type="molecule type" value="Genomic_DNA"/>
</dbReference>
<dbReference type="EnsemblMetazoa" id="HelroT180992">
    <property type="protein sequence ID" value="HelroP180992"/>
    <property type="gene ID" value="HelroG180992"/>
</dbReference>
<dbReference type="EMBL" id="AMQM01007425">
    <property type="status" value="NOT_ANNOTATED_CDS"/>
    <property type="molecule type" value="Genomic_DNA"/>
</dbReference>
<reference evidence="3" key="1">
    <citation type="submission" date="2012-12" db="EMBL/GenBank/DDBJ databases">
        <authorList>
            <person name="Hellsten U."/>
            <person name="Grimwood J."/>
            <person name="Chapman J.A."/>
            <person name="Shapiro H."/>
            <person name="Aerts A."/>
            <person name="Otillar R.P."/>
            <person name="Terry A.Y."/>
            <person name="Boore J.L."/>
            <person name="Simakov O."/>
            <person name="Marletaz F."/>
            <person name="Cho S.-J."/>
            <person name="Edsinger-Gonzales E."/>
            <person name="Havlak P."/>
            <person name="Kuo D.-H."/>
            <person name="Larsson T."/>
            <person name="Lv J."/>
            <person name="Arendt D."/>
            <person name="Savage R."/>
            <person name="Osoegawa K."/>
            <person name="de Jong P."/>
            <person name="Lindberg D.R."/>
            <person name="Seaver E.C."/>
            <person name="Weisblat D.A."/>
            <person name="Putnam N.H."/>
            <person name="Grigoriev I.V."/>
            <person name="Rokhsar D.S."/>
        </authorList>
    </citation>
    <scope>NUCLEOTIDE SEQUENCE</scope>
</reference>
<dbReference type="InParanoid" id="T1FGI1"/>
<dbReference type="EMBL" id="KB097612">
    <property type="protein sequence ID" value="ESN93451.1"/>
    <property type="molecule type" value="Genomic_DNA"/>
</dbReference>
<evidence type="ECO:0000313" key="1">
    <source>
        <dbReference type="EMBL" id="ESN93451.1"/>
    </source>
</evidence>
<name>T1FGI1_HELRO</name>
<sequence length="281" mass="32528">MSSATNNAEDAVKYQEELKNALEGLERFEKLERLRVENCSTGKFANDAIVGPDQLLGQAFADEDYEYELKIALEGLERSEKLERLGVEEFSTREFVDDAIIGPDQSSEQTFADEVVEEEKNLEVLTESIQEDKTHFFQQSPQITQKQNQLPSKITLEQTFLLNSTQLFQGQKLPVRRRLFDNVTPQLPKTDQQQQSNDTQLEPLMNIDEEQQQQKQKQQLYKLQSNEKQQQTQTQLSQIDYDEMLEILKDFLQEHNTAVQVQTETTKTVVKEAIAVYVSVW</sequence>
<reference evidence="2" key="3">
    <citation type="submission" date="2015-06" db="UniProtKB">
        <authorList>
            <consortium name="EnsemblMetazoa"/>
        </authorList>
    </citation>
    <scope>IDENTIFICATION</scope>
</reference>
<dbReference type="CTD" id="20207930"/>
<keyword evidence="3" id="KW-1185">Reference proteome</keyword>
<dbReference type="EMBL" id="AMQM01007427">
    <property type="status" value="NOT_ANNOTATED_CDS"/>
    <property type="molecule type" value="Genomic_DNA"/>
</dbReference>
<dbReference type="GeneID" id="20207930"/>
<proteinExistence type="predicted"/>
<dbReference type="HOGENOM" id="CLU_991369_0_0_1"/>